<dbReference type="EMBL" id="BLXT01001607">
    <property type="protein sequence ID" value="GFN86845.1"/>
    <property type="molecule type" value="Genomic_DNA"/>
</dbReference>
<protein>
    <submittedName>
        <fullName evidence="1">Uncharacterized protein</fullName>
    </submittedName>
</protein>
<name>A0AAV3YWT6_9GAST</name>
<dbReference type="Proteomes" id="UP000735302">
    <property type="component" value="Unassembled WGS sequence"/>
</dbReference>
<dbReference type="AlphaFoldDB" id="A0AAV3YWT6"/>
<accession>A0AAV3YWT6</accession>
<organism evidence="1 2">
    <name type="scientific">Plakobranchus ocellatus</name>
    <dbReference type="NCBI Taxonomy" id="259542"/>
    <lineage>
        <taxon>Eukaryota</taxon>
        <taxon>Metazoa</taxon>
        <taxon>Spiralia</taxon>
        <taxon>Lophotrochozoa</taxon>
        <taxon>Mollusca</taxon>
        <taxon>Gastropoda</taxon>
        <taxon>Heterobranchia</taxon>
        <taxon>Euthyneura</taxon>
        <taxon>Panpulmonata</taxon>
        <taxon>Sacoglossa</taxon>
        <taxon>Placobranchoidea</taxon>
        <taxon>Plakobranchidae</taxon>
        <taxon>Plakobranchus</taxon>
    </lineage>
</organism>
<gene>
    <name evidence="1" type="ORF">PoB_001335100</name>
</gene>
<sequence>MSEKTTSFNKIGQNPTQVYSQKLIFRVTSQNLLKKKEESWNQITALEIRICITLCKKRLRADPDQGGGSTDTIRFEIGLLWAPERHPQKFIVTFQCHNRYPRDVFLTDRYLPIALYQNDKICVRRIVLLMNPKFSVSVAQRLPHANDYHISVNGQGKTFSPNLLKRYSMKDTVSEETLKFCGSTASLDIVKDDNEISGCDYYGSEILPELRG</sequence>
<keyword evidence="2" id="KW-1185">Reference proteome</keyword>
<reference evidence="1 2" key="1">
    <citation type="journal article" date="2021" name="Elife">
        <title>Chloroplast acquisition without the gene transfer in kleptoplastic sea slugs, Plakobranchus ocellatus.</title>
        <authorList>
            <person name="Maeda T."/>
            <person name="Takahashi S."/>
            <person name="Yoshida T."/>
            <person name="Shimamura S."/>
            <person name="Takaki Y."/>
            <person name="Nagai Y."/>
            <person name="Toyoda A."/>
            <person name="Suzuki Y."/>
            <person name="Arimoto A."/>
            <person name="Ishii H."/>
            <person name="Satoh N."/>
            <person name="Nishiyama T."/>
            <person name="Hasebe M."/>
            <person name="Maruyama T."/>
            <person name="Minagawa J."/>
            <person name="Obokata J."/>
            <person name="Shigenobu S."/>
        </authorList>
    </citation>
    <scope>NUCLEOTIDE SEQUENCE [LARGE SCALE GENOMIC DNA]</scope>
</reference>
<evidence type="ECO:0000313" key="1">
    <source>
        <dbReference type="EMBL" id="GFN86845.1"/>
    </source>
</evidence>
<evidence type="ECO:0000313" key="2">
    <source>
        <dbReference type="Proteomes" id="UP000735302"/>
    </source>
</evidence>
<proteinExistence type="predicted"/>
<comment type="caution">
    <text evidence="1">The sequence shown here is derived from an EMBL/GenBank/DDBJ whole genome shotgun (WGS) entry which is preliminary data.</text>
</comment>